<dbReference type="InterPro" id="IPR035965">
    <property type="entry name" value="PAS-like_dom_sf"/>
</dbReference>
<dbReference type="InterPro" id="IPR029787">
    <property type="entry name" value="Nucleotide_cyclase"/>
</dbReference>
<dbReference type="CDD" id="cd01949">
    <property type="entry name" value="GGDEF"/>
    <property type="match status" value="1"/>
</dbReference>
<evidence type="ECO:0000259" key="1">
    <source>
        <dbReference type="PROSITE" id="PS50112"/>
    </source>
</evidence>
<evidence type="ECO:0000313" key="4">
    <source>
        <dbReference type="EMBL" id="GAA3540217.1"/>
    </source>
</evidence>
<evidence type="ECO:0008006" key="6">
    <source>
        <dbReference type="Google" id="ProtNLM"/>
    </source>
</evidence>
<dbReference type="Proteomes" id="UP001500795">
    <property type="component" value="Unassembled WGS sequence"/>
</dbReference>
<dbReference type="PROSITE" id="PS50112">
    <property type="entry name" value="PAS"/>
    <property type="match status" value="1"/>
</dbReference>
<dbReference type="EMBL" id="BAABCX010000002">
    <property type="protein sequence ID" value="GAA3540217.1"/>
    <property type="molecule type" value="Genomic_DNA"/>
</dbReference>
<keyword evidence="5" id="KW-1185">Reference proteome</keyword>
<dbReference type="InterPro" id="IPR000160">
    <property type="entry name" value="GGDEF_dom"/>
</dbReference>
<feature type="domain" description="PAS" evidence="1">
    <location>
        <begin position="23"/>
        <end position="69"/>
    </location>
</feature>
<accession>A0ABP6VWF3</accession>
<dbReference type="NCBIfam" id="TIGR00254">
    <property type="entry name" value="GGDEF"/>
    <property type="match status" value="1"/>
</dbReference>
<dbReference type="PROSITE" id="PS50883">
    <property type="entry name" value="EAL"/>
    <property type="match status" value="1"/>
</dbReference>
<dbReference type="Gene3D" id="3.30.70.270">
    <property type="match status" value="1"/>
</dbReference>
<dbReference type="SUPFAM" id="SSF55073">
    <property type="entry name" value="Nucleotide cyclase"/>
    <property type="match status" value="1"/>
</dbReference>
<dbReference type="PROSITE" id="PS50887">
    <property type="entry name" value="GGDEF"/>
    <property type="match status" value="1"/>
</dbReference>
<dbReference type="CDD" id="cd01948">
    <property type="entry name" value="EAL"/>
    <property type="match status" value="1"/>
</dbReference>
<reference evidence="5" key="1">
    <citation type="journal article" date="2019" name="Int. J. Syst. Evol. Microbiol.">
        <title>The Global Catalogue of Microorganisms (GCM) 10K type strain sequencing project: providing services to taxonomists for standard genome sequencing and annotation.</title>
        <authorList>
            <consortium name="The Broad Institute Genomics Platform"/>
            <consortium name="The Broad Institute Genome Sequencing Center for Infectious Disease"/>
            <person name="Wu L."/>
            <person name="Ma J."/>
        </authorList>
    </citation>
    <scope>NUCLEOTIDE SEQUENCE [LARGE SCALE GENOMIC DNA]</scope>
    <source>
        <strain evidence="5">JCM 17110</strain>
    </source>
</reference>
<dbReference type="NCBIfam" id="TIGR00229">
    <property type="entry name" value="sensory_box"/>
    <property type="match status" value="1"/>
</dbReference>
<dbReference type="SMART" id="SM00052">
    <property type="entry name" value="EAL"/>
    <property type="match status" value="1"/>
</dbReference>
<dbReference type="PANTHER" id="PTHR44757">
    <property type="entry name" value="DIGUANYLATE CYCLASE DGCP"/>
    <property type="match status" value="1"/>
</dbReference>
<dbReference type="InterPro" id="IPR043128">
    <property type="entry name" value="Rev_trsase/Diguanyl_cyclase"/>
</dbReference>
<dbReference type="InterPro" id="IPR000014">
    <property type="entry name" value="PAS"/>
</dbReference>
<proteinExistence type="predicted"/>
<gene>
    <name evidence="4" type="ORF">GCM10022394_19990</name>
</gene>
<evidence type="ECO:0000259" key="2">
    <source>
        <dbReference type="PROSITE" id="PS50883"/>
    </source>
</evidence>
<sequence>MDVLPEQAAGAEYFPANAPVAVGQEYTLGVFHHLNEAIVITDGRNRIIDVNPAFVALTGFQREEVIGESPDVFSVRCLSNLGPDQSAQPQHGRDSYREELNYRDKRGMVYPAMLSASRIRAADGQLSHHIIVLVDLSGLASRAHKLSREVYFDALTGLPNLQLLTQLIQESMEHARRTASSLLVCVLDIDHFKVINDRIGRTSGDVLLASLSRRIGQLLSGDDVLSRVGGDEFVLLLHRELEEAFLLELLEAIYRPLLIEGQQLRVSVSMGIAIYPSDNVDGDVLLRHANQAMYLAKQQGRNTYHIFDPLNDQQLQRRQEQRQRFAEALVNNELRLHYQPQLNMTCGKIIGVEALVRWQHPELGLLAPGLFLPVIEGSGLEVALGEWGLEQALIQLQQWQQEGIMLPVHVNISPAHLLTIDFIDRLLYLLERYPQVPAHMLKLEVLETAAMHDIDAALSAIHRCQALGIDIAIDDFGTGYSSLTHLRQLPVNLIKIDQSFVRDMLTDKDDMAIVESVIYMANRFDRPMLAEGVETLEHARALAALGCRLVQGYGIARPMPPCQLPAWLTQWPGRKDWAALVSMDDTDAGCSGCFGLDQCLSTAPGSRQARIAPLTGLADAGGRTVGAIGS</sequence>
<dbReference type="PANTHER" id="PTHR44757:SF2">
    <property type="entry name" value="BIOFILM ARCHITECTURE MAINTENANCE PROTEIN MBAA"/>
    <property type="match status" value="1"/>
</dbReference>
<dbReference type="InterPro" id="IPR001633">
    <property type="entry name" value="EAL_dom"/>
</dbReference>
<organism evidence="4 5">
    <name type="scientific">Zobellella aerophila</name>
    <dbReference type="NCBI Taxonomy" id="870480"/>
    <lineage>
        <taxon>Bacteria</taxon>
        <taxon>Pseudomonadati</taxon>
        <taxon>Pseudomonadota</taxon>
        <taxon>Gammaproteobacteria</taxon>
        <taxon>Aeromonadales</taxon>
        <taxon>Aeromonadaceae</taxon>
        <taxon>Zobellella</taxon>
    </lineage>
</organism>
<evidence type="ECO:0000313" key="5">
    <source>
        <dbReference type="Proteomes" id="UP001500795"/>
    </source>
</evidence>
<dbReference type="SMART" id="SM00267">
    <property type="entry name" value="GGDEF"/>
    <property type="match status" value="1"/>
</dbReference>
<feature type="domain" description="EAL" evidence="2">
    <location>
        <begin position="318"/>
        <end position="572"/>
    </location>
</feature>
<dbReference type="SUPFAM" id="SSF55785">
    <property type="entry name" value="PYP-like sensor domain (PAS domain)"/>
    <property type="match status" value="1"/>
</dbReference>
<dbReference type="Pfam" id="PF13426">
    <property type="entry name" value="PAS_9"/>
    <property type="match status" value="1"/>
</dbReference>
<dbReference type="CDD" id="cd00130">
    <property type="entry name" value="PAS"/>
    <property type="match status" value="1"/>
</dbReference>
<dbReference type="InterPro" id="IPR052155">
    <property type="entry name" value="Biofilm_reg_signaling"/>
</dbReference>
<dbReference type="Pfam" id="PF00990">
    <property type="entry name" value="GGDEF"/>
    <property type="match status" value="1"/>
</dbReference>
<dbReference type="Pfam" id="PF00563">
    <property type="entry name" value="EAL"/>
    <property type="match status" value="1"/>
</dbReference>
<dbReference type="SUPFAM" id="SSF141868">
    <property type="entry name" value="EAL domain-like"/>
    <property type="match status" value="1"/>
</dbReference>
<name>A0ABP6VWF3_9GAMM</name>
<dbReference type="SMART" id="SM00091">
    <property type="entry name" value="PAS"/>
    <property type="match status" value="1"/>
</dbReference>
<dbReference type="InterPro" id="IPR035919">
    <property type="entry name" value="EAL_sf"/>
</dbReference>
<protein>
    <recommendedName>
        <fullName evidence="6">Diguanylate cyclase</fullName>
    </recommendedName>
</protein>
<evidence type="ECO:0000259" key="3">
    <source>
        <dbReference type="PROSITE" id="PS50887"/>
    </source>
</evidence>
<feature type="domain" description="GGDEF" evidence="3">
    <location>
        <begin position="180"/>
        <end position="309"/>
    </location>
</feature>
<dbReference type="Gene3D" id="3.20.20.450">
    <property type="entry name" value="EAL domain"/>
    <property type="match status" value="1"/>
</dbReference>
<dbReference type="Gene3D" id="3.30.450.20">
    <property type="entry name" value="PAS domain"/>
    <property type="match status" value="1"/>
</dbReference>
<comment type="caution">
    <text evidence="4">The sequence shown here is derived from an EMBL/GenBank/DDBJ whole genome shotgun (WGS) entry which is preliminary data.</text>
</comment>